<feature type="transmembrane region" description="Helical" evidence="5">
    <location>
        <begin position="63"/>
        <end position="83"/>
    </location>
</feature>
<evidence type="ECO:0000259" key="6">
    <source>
        <dbReference type="PROSITE" id="PS51202"/>
    </source>
</evidence>
<keyword evidence="3" id="KW-0868">Chloride</keyword>
<feature type="transmembrane region" description="Helical" evidence="5">
    <location>
        <begin position="271"/>
        <end position="289"/>
    </location>
</feature>
<feature type="transmembrane region" description="Helical" evidence="5">
    <location>
        <begin position="21"/>
        <end position="43"/>
    </location>
</feature>
<feature type="transmembrane region" description="Helical" evidence="5">
    <location>
        <begin position="108"/>
        <end position="130"/>
    </location>
</feature>
<evidence type="ECO:0000256" key="4">
    <source>
        <dbReference type="ARBA" id="ARBA00023303"/>
    </source>
</evidence>
<dbReference type="InterPro" id="IPR006037">
    <property type="entry name" value="RCK_C"/>
</dbReference>
<proteinExistence type="predicted"/>
<name>A0ABS6EQ71_9FIRM</name>
<keyword evidence="5" id="KW-1133">Transmembrane helix</keyword>
<dbReference type="InterPro" id="IPR050368">
    <property type="entry name" value="ClC-type_chloride_channel"/>
</dbReference>
<dbReference type="RefSeq" id="WP_216469502.1">
    <property type="nucleotide sequence ID" value="NZ_JAHLQI010000002.1"/>
</dbReference>
<feature type="domain" description="RCK C-terminal" evidence="6">
    <location>
        <begin position="438"/>
        <end position="519"/>
    </location>
</feature>
<evidence type="ECO:0000256" key="1">
    <source>
        <dbReference type="ARBA" id="ARBA00022448"/>
    </source>
</evidence>
<dbReference type="Pfam" id="PF02080">
    <property type="entry name" value="TrkA_C"/>
    <property type="match status" value="1"/>
</dbReference>
<keyword evidence="2" id="KW-0406">Ion transport</keyword>
<dbReference type="PANTHER" id="PTHR43427:SF6">
    <property type="entry name" value="CHLORIDE CHANNEL PROTEIN CLC-E"/>
    <property type="match status" value="1"/>
</dbReference>
<feature type="transmembrane region" description="Helical" evidence="5">
    <location>
        <begin position="397"/>
        <end position="415"/>
    </location>
</feature>
<keyword evidence="5" id="KW-0472">Membrane</keyword>
<dbReference type="InterPro" id="IPR001807">
    <property type="entry name" value="ClC"/>
</dbReference>
<dbReference type="Proteomes" id="UP000783588">
    <property type="component" value="Unassembled WGS sequence"/>
</dbReference>
<evidence type="ECO:0000256" key="2">
    <source>
        <dbReference type="ARBA" id="ARBA00023065"/>
    </source>
</evidence>
<feature type="transmembrane region" description="Helical" evidence="5">
    <location>
        <begin position="192"/>
        <end position="211"/>
    </location>
</feature>
<protein>
    <submittedName>
        <fullName evidence="7">ClC family H(+)/Cl(-) exchange transporter</fullName>
    </submittedName>
</protein>
<dbReference type="CDD" id="cd01031">
    <property type="entry name" value="EriC"/>
    <property type="match status" value="1"/>
</dbReference>
<dbReference type="EMBL" id="JAHLQI010000002">
    <property type="protein sequence ID" value="MBU5489843.1"/>
    <property type="molecule type" value="Genomic_DNA"/>
</dbReference>
<keyword evidence="4" id="KW-0407">Ion channel</keyword>
<accession>A0ABS6EQ71</accession>
<comment type="caution">
    <text evidence="7">The sequence shown here is derived from an EMBL/GenBank/DDBJ whole genome shotgun (WGS) entry which is preliminary data.</text>
</comment>
<feature type="transmembrane region" description="Helical" evidence="5">
    <location>
        <begin position="309"/>
        <end position="327"/>
    </location>
</feature>
<dbReference type="Pfam" id="PF00654">
    <property type="entry name" value="Voltage_CLC"/>
    <property type="match status" value="1"/>
</dbReference>
<feature type="transmembrane region" description="Helical" evidence="5">
    <location>
        <begin position="364"/>
        <end position="385"/>
    </location>
</feature>
<evidence type="ECO:0000313" key="8">
    <source>
        <dbReference type="Proteomes" id="UP000783588"/>
    </source>
</evidence>
<organism evidence="7 8">
    <name type="scientific">Butyricicoccus intestinisimiae</name>
    <dbReference type="NCBI Taxonomy" id="2841509"/>
    <lineage>
        <taxon>Bacteria</taxon>
        <taxon>Bacillati</taxon>
        <taxon>Bacillota</taxon>
        <taxon>Clostridia</taxon>
        <taxon>Eubacteriales</taxon>
        <taxon>Butyricicoccaceae</taxon>
        <taxon>Butyricicoccus</taxon>
    </lineage>
</organism>
<reference evidence="7 8" key="1">
    <citation type="submission" date="2021-06" db="EMBL/GenBank/DDBJ databases">
        <authorList>
            <person name="Sun Q."/>
            <person name="Li D."/>
        </authorList>
    </citation>
    <scope>NUCLEOTIDE SEQUENCE [LARGE SCALE GENOMIC DNA]</scope>
    <source>
        <strain evidence="7 8">MSJd-7</strain>
    </source>
</reference>
<gene>
    <name evidence="7" type="ORF">KQI75_04275</name>
</gene>
<keyword evidence="5" id="KW-0812">Transmembrane</keyword>
<keyword evidence="8" id="KW-1185">Reference proteome</keyword>
<feature type="transmembrane region" description="Helical" evidence="5">
    <location>
        <begin position="160"/>
        <end position="185"/>
    </location>
</feature>
<evidence type="ECO:0000256" key="3">
    <source>
        <dbReference type="ARBA" id="ARBA00023214"/>
    </source>
</evidence>
<sequence length="526" mass="56111">MKNATMDAKRMVNRYGSLRTMLVVEGLLVGVFAGLVTSLYRYLLDRADDIRNAAIGFCSGSPLRMLGWFGALAVMAVVVTLLLKWEPMISGSGIPQVEAELMGYIRPCWWRVVLGKIAAGFVCILGGLSLGREGPSVQLGGMAGKGISRGLKRFRLEEHFLITCGASAGLSAAFNAPLAGVMFALEEIHKNFSAMVLLSCMAASLAADYISSGLFGMEPVFTFQFAGMIPLRGYAYILILGVLCGVLGAVHNAGMLGAQTLYKKLGFLPQVCRIFIPFFIAGVLGFIMPELLGGGHHMVSMLYVENPQFGLLVTIVVVKFLFSAASFGSSAPGGTLVPLLVLGAFIGGAYGSAVVDWFGFDRDFATNLVIIAMAAFFSAIVRAPVTGIVLISELTGSFSHLLSLSTAALVAYVVAEALRSKPFFEHLTERFLEGQKGKDIVKGTGNKKSIITSVIEEGSEADHCMIQDLGLPSSCLVVSVTRGAEELIPRGKLKLKAGDTLATMVSERDLAAMESVLKHKVTFEET</sequence>
<feature type="transmembrane region" description="Helical" evidence="5">
    <location>
        <begin position="231"/>
        <end position="250"/>
    </location>
</feature>
<dbReference type="PANTHER" id="PTHR43427">
    <property type="entry name" value="CHLORIDE CHANNEL PROTEIN CLC-E"/>
    <property type="match status" value="1"/>
</dbReference>
<dbReference type="PROSITE" id="PS51202">
    <property type="entry name" value="RCK_C"/>
    <property type="match status" value="1"/>
</dbReference>
<evidence type="ECO:0000313" key="7">
    <source>
        <dbReference type="EMBL" id="MBU5489843.1"/>
    </source>
</evidence>
<keyword evidence="1" id="KW-0813">Transport</keyword>
<evidence type="ECO:0000256" key="5">
    <source>
        <dbReference type="SAM" id="Phobius"/>
    </source>
</evidence>
<feature type="transmembrane region" description="Helical" evidence="5">
    <location>
        <begin position="339"/>
        <end position="358"/>
    </location>
</feature>